<keyword evidence="3" id="KW-0804">Transcription</keyword>
<keyword evidence="4" id="KW-0597">Phosphoprotein</keyword>
<dbReference type="PANTHER" id="PTHR43214">
    <property type="entry name" value="TWO-COMPONENT RESPONSE REGULATOR"/>
    <property type="match status" value="1"/>
</dbReference>
<evidence type="ECO:0000259" key="6">
    <source>
        <dbReference type="PROSITE" id="PS50110"/>
    </source>
</evidence>
<dbReference type="EMBL" id="CP011112">
    <property type="protein sequence ID" value="AKU15240.1"/>
    <property type="molecule type" value="Genomic_DNA"/>
</dbReference>
<feature type="domain" description="Response regulatory" evidence="6">
    <location>
        <begin position="8"/>
        <end position="119"/>
    </location>
</feature>
<keyword evidence="1" id="KW-0805">Transcription regulation</keyword>
<dbReference type="SUPFAM" id="SSF46894">
    <property type="entry name" value="C-terminal effector domain of the bipartite response regulators"/>
    <property type="match status" value="1"/>
</dbReference>
<dbReference type="InterPro" id="IPR011006">
    <property type="entry name" value="CheY-like_superfamily"/>
</dbReference>
<evidence type="ECO:0000256" key="2">
    <source>
        <dbReference type="ARBA" id="ARBA00023125"/>
    </source>
</evidence>
<dbReference type="GO" id="GO:0003677">
    <property type="term" value="F:DNA binding"/>
    <property type="evidence" value="ECO:0007669"/>
    <property type="project" value="UniProtKB-KW"/>
</dbReference>
<dbReference type="SUPFAM" id="SSF52172">
    <property type="entry name" value="CheY-like"/>
    <property type="match status" value="1"/>
</dbReference>
<dbReference type="KEGG" id="lmoi:VV02_04155"/>
<dbReference type="InterPro" id="IPR016032">
    <property type="entry name" value="Sig_transdc_resp-reg_C-effctor"/>
</dbReference>
<dbReference type="RefSeq" id="WP_052590064.1">
    <property type="nucleotide sequence ID" value="NZ_CP011112.1"/>
</dbReference>
<dbReference type="PANTHER" id="PTHR43214:SF41">
    <property type="entry name" value="NITRATE_NITRITE RESPONSE REGULATOR PROTEIN NARP"/>
    <property type="match status" value="1"/>
</dbReference>
<dbReference type="CDD" id="cd06170">
    <property type="entry name" value="LuxR_C_like"/>
    <property type="match status" value="1"/>
</dbReference>
<feature type="domain" description="HTH luxR-type" evidence="5">
    <location>
        <begin position="138"/>
        <end position="203"/>
    </location>
</feature>
<reference evidence="7 8" key="1">
    <citation type="submission" date="2015-03" db="EMBL/GenBank/DDBJ databases">
        <title>Luteipulveratus halotolerans sp. nov., a novel actinobacterium (Dermacoccaceae) from Sarawak, Malaysia.</title>
        <authorList>
            <person name="Juboi H."/>
            <person name="Basik A."/>
            <person name="Shamsul S.S."/>
            <person name="Arnold P."/>
            <person name="Schmitt E.K."/>
            <person name="Sanglier J.-J."/>
            <person name="Yeo T."/>
        </authorList>
    </citation>
    <scope>NUCLEOTIDE SEQUENCE [LARGE SCALE GENOMIC DNA]</scope>
    <source>
        <strain evidence="7 8">MN07-A0370</strain>
    </source>
</reference>
<dbReference type="Gene3D" id="1.10.10.10">
    <property type="entry name" value="Winged helix-like DNA-binding domain superfamily/Winged helix DNA-binding domain"/>
    <property type="match status" value="1"/>
</dbReference>
<evidence type="ECO:0000256" key="3">
    <source>
        <dbReference type="ARBA" id="ARBA00023163"/>
    </source>
</evidence>
<name>A0A0K1JF77_9MICO</name>
<dbReference type="PATRIC" id="fig|571913.6.peg.851"/>
<dbReference type="AlphaFoldDB" id="A0A0K1JF77"/>
<feature type="modified residue" description="4-aspartylphosphate" evidence="4">
    <location>
        <position position="54"/>
    </location>
</feature>
<dbReference type="InterPro" id="IPR000792">
    <property type="entry name" value="Tscrpt_reg_LuxR_C"/>
</dbReference>
<dbReference type="InterPro" id="IPR001789">
    <property type="entry name" value="Sig_transdc_resp-reg_receiver"/>
</dbReference>
<evidence type="ECO:0000256" key="4">
    <source>
        <dbReference type="PROSITE-ProRule" id="PRU00169"/>
    </source>
</evidence>
<dbReference type="SMART" id="SM00421">
    <property type="entry name" value="HTH_LUXR"/>
    <property type="match status" value="1"/>
</dbReference>
<organism evidence="7 8">
    <name type="scientific">Luteipulveratus mongoliensis</name>
    <dbReference type="NCBI Taxonomy" id="571913"/>
    <lineage>
        <taxon>Bacteria</taxon>
        <taxon>Bacillati</taxon>
        <taxon>Actinomycetota</taxon>
        <taxon>Actinomycetes</taxon>
        <taxon>Micrococcales</taxon>
        <taxon>Dermacoccaceae</taxon>
        <taxon>Luteipulveratus</taxon>
    </lineage>
</organism>
<dbReference type="Gene3D" id="3.40.50.2300">
    <property type="match status" value="1"/>
</dbReference>
<evidence type="ECO:0000256" key="1">
    <source>
        <dbReference type="ARBA" id="ARBA00023015"/>
    </source>
</evidence>
<gene>
    <name evidence="7" type="ORF">VV02_04155</name>
</gene>
<protein>
    <submittedName>
        <fullName evidence="7">LuxR family transcriptional regulator</fullName>
    </submittedName>
</protein>
<sequence length="223" mass="24429">MTSSAPLRIAAVNDYDVVVAGLHAMLRRYARRVCVVELDTNVAVAQRVDIALYDTFAQTQDNGSEIMRLLRNPRVGAVVVYTWNFQPEVVQASIDRGVRGYVSKTLAANALVDVLEQVHAGEVVVSPTPGNGLVTGEWPGREEGLTPREAEVLGLITQGLSNNDIAAQTHLSINSVKSYIRTAYRKIEVTSRSQAVLWGVRHGFEPDQTRLRPPTHDGSTRLA</sequence>
<dbReference type="InterPro" id="IPR039420">
    <property type="entry name" value="WalR-like"/>
</dbReference>
<dbReference type="STRING" id="571913.VV02_04155"/>
<evidence type="ECO:0000313" key="8">
    <source>
        <dbReference type="Proteomes" id="UP000066480"/>
    </source>
</evidence>
<dbReference type="InterPro" id="IPR036388">
    <property type="entry name" value="WH-like_DNA-bd_sf"/>
</dbReference>
<accession>A0A0K1JF77</accession>
<evidence type="ECO:0000259" key="5">
    <source>
        <dbReference type="PROSITE" id="PS50043"/>
    </source>
</evidence>
<dbReference type="PROSITE" id="PS50110">
    <property type="entry name" value="RESPONSE_REGULATORY"/>
    <property type="match status" value="1"/>
</dbReference>
<evidence type="ECO:0000313" key="7">
    <source>
        <dbReference type="EMBL" id="AKU15240.1"/>
    </source>
</evidence>
<keyword evidence="8" id="KW-1185">Reference proteome</keyword>
<dbReference type="Pfam" id="PF00196">
    <property type="entry name" value="GerE"/>
    <property type="match status" value="1"/>
</dbReference>
<dbReference type="Proteomes" id="UP000066480">
    <property type="component" value="Chromosome"/>
</dbReference>
<keyword evidence="2" id="KW-0238">DNA-binding</keyword>
<dbReference type="PROSITE" id="PS50043">
    <property type="entry name" value="HTH_LUXR_2"/>
    <property type="match status" value="1"/>
</dbReference>
<dbReference type="GO" id="GO:0000160">
    <property type="term" value="P:phosphorelay signal transduction system"/>
    <property type="evidence" value="ECO:0007669"/>
    <property type="project" value="InterPro"/>
</dbReference>
<dbReference type="PRINTS" id="PR00038">
    <property type="entry name" value="HTHLUXR"/>
</dbReference>
<dbReference type="GO" id="GO:0006355">
    <property type="term" value="P:regulation of DNA-templated transcription"/>
    <property type="evidence" value="ECO:0007669"/>
    <property type="project" value="InterPro"/>
</dbReference>
<proteinExistence type="predicted"/>